<reference evidence="2" key="2">
    <citation type="submission" date="2020-09" db="EMBL/GenBank/DDBJ databases">
        <authorList>
            <person name="Sun Q."/>
            <person name="Zhou Y."/>
        </authorList>
    </citation>
    <scope>NUCLEOTIDE SEQUENCE</scope>
    <source>
        <strain evidence="2">CGMCC 1.15958</strain>
    </source>
</reference>
<comment type="caution">
    <text evidence="2">The sequence shown here is derived from an EMBL/GenBank/DDBJ whole genome shotgun (WGS) entry which is preliminary data.</text>
</comment>
<evidence type="ECO:0000313" key="3">
    <source>
        <dbReference type="Proteomes" id="UP000609064"/>
    </source>
</evidence>
<gene>
    <name evidence="2" type="ORF">GCM10011514_22100</name>
</gene>
<dbReference type="EMBL" id="BMKK01000004">
    <property type="protein sequence ID" value="GGD57578.1"/>
    <property type="molecule type" value="Genomic_DNA"/>
</dbReference>
<dbReference type="Pfam" id="PF00293">
    <property type="entry name" value="NUDIX"/>
    <property type="match status" value="1"/>
</dbReference>
<sequence length="176" mass="20315">MHRKKLLDLLENHNPSDNNELKMTNETIEFVKTNEDCFKRELLIGHVTGSAWIVNDARTHVLMMHHRKLNQWFQPGGHCDGDPDVLNVALKEANEETGLKNLKVVDGKVFDVDVHLIPERKGIPAHYHYDVRFLIESDMNEPLIVTEESNDLAWVSLDKIAEHNDSESIMRMARKI</sequence>
<protein>
    <submittedName>
        <fullName evidence="2">NUDIX hydrolase</fullName>
    </submittedName>
</protein>
<accession>A0A916YRU3</accession>
<dbReference type="SUPFAM" id="SSF55811">
    <property type="entry name" value="Nudix"/>
    <property type="match status" value="1"/>
</dbReference>
<feature type="domain" description="Nudix hydrolase" evidence="1">
    <location>
        <begin position="44"/>
        <end position="176"/>
    </location>
</feature>
<reference evidence="2" key="1">
    <citation type="journal article" date="2014" name="Int. J. Syst. Evol. Microbiol.">
        <title>Complete genome sequence of Corynebacterium casei LMG S-19264T (=DSM 44701T), isolated from a smear-ripened cheese.</title>
        <authorList>
            <consortium name="US DOE Joint Genome Institute (JGI-PGF)"/>
            <person name="Walter F."/>
            <person name="Albersmeier A."/>
            <person name="Kalinowski J."/>
            <person name="Ruckert C."/>
        </authorList>
    </citation>
    <scope>NUCLEOTIDE SEQUENCE</scope>
    <source>
        <strain evidence="2">CGMCC 1.15958</strain>
    </source>
</reference>
<name>A0A916YRU3_9BACT</name>
<dbReference type="Proteomes" id="UP000609064">
    <property type="component" value="Unassembled WGS sequence"/>
</dbReference>
<dbReference type="GO" id="GO:0016787">
    <property type="term" value="F:hydrolase activity"/>
    <property type="evidence" value="ECO:0007669"/>
    <property type="project" value="UniProtKB-KW"/>
</dbReference>
<dbReference type="PROSITE" id="PS51462">
    <property type="entry name" value="NUDIX"/>
    <property type="match status" value="1"/>
</dbReference>
<dbReference type="RefSeq" id="WP_188766138.1">
    <property type="nucleotide sequence ID" value="NZ_BMKK01000004.1"/>
</dbReference>
<keyword evidence="3" id="KW-1185">Reference proteome</keyword>
<dbReference type="InterPro" id="IPR000086">
    <property type="entry name" value="NUDIX_hydrolase_dom"/>
</dbReference>
<keyword evidence="2" id="KW-0378">Hydrolase</keyword>
<dbReference type="CDD" id="cd03674">
    <property type="entry name" value="NUDIX_Hydrolase"/>
    <property type="match status" value="1"/>
</dbReference>
<evidence type="ECO:0000259" key="1">
    <source>
        <dbReference type="PROSITE" id="PS51462"/>
    </source>
</evidence>
<dbReference type="PANTHER" id="PTHR43736:SF1">
    <property type="entry name" value="DIHYDRONEOPTERIN TRIPHOSPHATE DIPHOSPHATASE"/>
    <property type="match status" value="1"/>
</dbReference>
<dbReference type="AlphaFoldDB" id="A0A916YRU3"/>
<proteinExistence type="predicted"/>
<dbReference type="PANTHER" id="PTHR43736">
    <property type="entry name" value="ADP-RIBOSE PYROPHOSPHATASE"/>
    <property type="match status" value="1"/>
</dbReference>
<organism evidence="2 3">
    <name type="scientific">Emticicia aquatilis</name>
    <dbReference type="NCBI Taxonomy" id="1537369"/>
    <lineage>
        <taxon>Bacteria</taxon>
        <taxon>Pseudomonadati</taxon>
        <taxon>Bacteroidota</taxon>
        <taxon>Cytophagia</taxon>
        <taxon>Cytophagales</taxon>
        <taxon>Leadbetterellaceae</taxon>
        <taxon>Emticicia</taxon>
    </lineage>
</organism>
<dbReference type="InterPro" id="IPR015797">
    <property type="entry name" value="NUDIX_hydrolase-like_dom_sf"/>
</dbReference>
<evidence type="ECO:0000313" key="2">
    <source>
        <dbReference type="EMBL" id="GGD57578.1"/>
    </source>
</evidence>
<dbReference type="Gene3D" id="3.90.79.10">
    <property type="entry name" value="Nucleoside Triphosphate Pyrophosphohydrolase"/>
    <property type="match status" value="1"/>
</dbReference>